<evidence type="ECO:0000313" key="4">
    <source>
        <dbReference type="Proteomes" id="UP000219573"/>
    </source>
</evidence>
<sequence length="731" mass="83309">MKGIFLDGSIKGLDYYTQTHSGVIDEQGCYEYEQGEEITFSIGDLVIGSCQAKAYITPVDFVVEADCREASVSHYQVVNTARLLIGLKTITEQDKAIIEEYQYTWNPVMEPQKYEEATAEMMDKLGKRLARIETAKNLVRRSAAGILKETDVRIPTRDGNYVLADVYRPLQGGEYPVVMCMGVFGKSFINGFPIKDGDEEYFEMLEDKFYDDYSSTETKKLLQGAFFRRMASCFGSALPIPNLNPEDEVVHPDGPPPCLVPISEAFEQPCALDWVPYGYVVINIEERGMGQNPLSEDELFKQFGRKNAEDYCDAIEWAADMPWSSGKIGLFGASYYAMTQYLAAQRRPKGLTAMIPIMGDYDSYRDYIYSGGGLFNRADNMDPCTTPQEYDFMKKALDEPFWNEETYGVEGEYMSSCDISKIDYPIWSAVEPDASLHGKGSSEAYINCSSENKKLLVVNGCGIHYWMYNEFYLNKYRSFFDYWLKGEDNDIMDEPPVSIQMRTGNGGYYWRYEEDWPVPGTEYKKFYLDAKKMSLSESKPEADGKVSYNADVYHSINERVEGATFISEPLKEDLEVAGYIKAGLYVSSTTNDMEIHIKVRIFDENDREVIYPARTSMERELPLGFGAMLASHRELDQERSRDYLPVYKHTKEAYQPLVPEEMVSCEVGTFPTTGVIRAGWKICLEIDPVDNRWVNYNEESYRKGSENTIYTGEIALSYLQLPVLPLVKQGK</sequence>
<dbReference type="RefSeq" id="WP_097016699.1">
    <property type="nucleotide sequence ID" value="NZ_OBDZ01000004.1"/>
</dbReference>
<dbReference type="Gene3D" id="2.60.120.260">
    <property type="entry name" value="Galactose-binding domain-like"/>
    <property type="match status" value="1"/>
</dbReference>
<accession>A0A285G0A5</accession>
<dbReference type="SMART" id="SM00939">
    <property type="entry name" value="PepX_C"/>
    <property type="match status" value="1"/>
</dbReference>
<evidence type="ECO:0000259" key="2">
    <source>
        <dbReference type="SMART" id="SM00939"/>
    </source>
</evidence>
<dbReference type="PANTHER" id="PTHR43056">
    <property type="entry name" value="PEPTIDASE S9 PROLYL OLIGOPEPTIDASE"/>
    <property type="match status" value="1"/>
</dbReference>
<dbReference type="NCBIfam" id="TIGR00976">
    <property type="entry name" value="CocE_NonD"/>
    <property type="match status" value="1"/>
</dbReference>
<keyword evidence="4" id="KW-1185">Reference proteome</keyword>
<dbReference type="InterPro" id="IPR008979">
    <property type="entry name" value="Galactose-bd-like_sf"/>
</dbReference>
<dbReference type="SUPFAM" id="SSF53474">
    <property type="entry name" value="alpha/beta-Hydrolases"/>
    <property type="match status" value="1"/>
</dbReference>
<dbReference type="InterPro" id="IPR050585">
    <property type="entry name" value="Xaa-Pro_dipeptidyl-ppase/CocE"/>
</dbReference>
<reference evidence="4" key="1">
    <citation type="submission" date="2017-09" db="EMBL/GenBank/DDBJ databases">
        <authorList>
            <person name="Varghese N."/>
            <person name="Submissions S."/>
        </authorList>
    </citation>
    <scope>NUCLEOTIDE SEQUENCE [LARGE SCALE GENOMIC DNA]</scope>
    <source>
        <strain evidence="4">MSL47</strain>
    </source>
</reference>
<dbReference type="SUPFAM" id="SSF49785">
    <property type="entry name" value="Galactose-binding domain-like"/>
    <property type="match status" value="1"/>
</dbReference>
<protein>
    <submittedName>
        <fullName evidence="3">Putative hydrolase, CocE/NonD family</fullName>
    </submittedName>
</protein>
<dbReference type="Proteomes" id="UP000219573">
    <property type="component" value="Unassembled WGS sequence"/>
</dbReference>
<proteinExistence type="predicted"/>
<evidence type="ECO:0000313" key="3">
    <source>
        <dbReference type="EMBL" id="SNY17020.1"/>
    </source>
</evidence>
<dbReference type="EMBL" id="OBDZ01000004">
    <property type="protein sequence ID" value="SNY17020.1"/>
    <property type="molecule type" value="Genomic_DNA"/>
</dbReference>
<evidence type="ECO:0000256" key="1">
    <source>
        <dbReference type="ARBA" id="ARBA00022801"/>
    </source>
</evidence>
<dbReference type="InterPro" id="IPR013736">
    <property type="entry name" value="Xaa-Pro_dipept_C"/>
</dbReference>
<organism evidence="3 4">
    <name type="scientific">Orenia metallireducens</name>
    <dbReference type="NCBI Taxonomy" id="1413210"/>
    <lineage>
        <taxon>Bacteria</taxon>
        <taxon>Bacillati</taxon>
        <taxon>Bacillota</taxon>
        <taxon>Clostridia</taxon>
        <taxon>Halanaerobiales</taxon>
        <taxon>Halobacteroidaceae</taxon>
        <taxon>Orenia</taxon>
    </lineage>
</organism>
<dbReference type="Pfam" id="PF08530">
    <property type="entry name" value="PepX_C"/>
    <property type="match status" value="1"/>
</dbReference>
<gene>
    <name evidence="3" type="ORF">SAMN06265827_10450</name>
</gene>
<dbReference type="GO" id="GO:0008239">
    <property type="term" value="F:dipeptidyl-peptidase activity"/>
    <property type="evidence" value="ECO:0007669"/>
    <property type="project" value="InterPro"/>
</dbReference>
<feature type="domain" description="Xaa-Pro dipeptidyl-peptidase C-terminal" evidence="2">
    <location>
        <begin position="477"/>
        <end position="720"/>
    </location>
</feature>
<dbReference type="AlphaFoldDB" id="A0A285G0A5"/>
<dbReference type="InterPro" id="IPR029058">
    <property type="entry name" value="AB_hydrolase_fold"/>
</dbReference>
<dbReference type="OrthoDB" id="319764at2"/>
<dbReference type="PANTHER" id="PTHR43056:SF10">
    <property type="entry name" value="COCE_NOND FAMILY, PUTATIVE (AFU_ORTHOLOGUE AFUA_7G00600)-RELATED"/>
    <property type="match status" value="1"/>
</dbReference>
<dbReference type="Gene3D" id="3.40.50.1820">
    <property type="entry name" value="alpha/beta hydrolase"/>
    <property type="match status" value="1"/>
</dbReference>
<keyword evidence="1 3" id="KW-0378">Hydrolase</keyword>
<dbReference type="InterPro" id="IPR000383">
    <property type="entry name" value="Xaa-Pro-like_dom"/>
</dbReference>
<dbReference type="Pfam" id="PF02129">
    <property type="entry name" value="Peptidase_S15"/>
    <property type="match status" value="1"/>
</dbReference>
<name>A0A285G0A5_9FIRM</name>
<dbReference type="InterPro" id="IPR005674">
    <property type="entry name" value="CocE/Ser_esterase"/>
</dbReference>